<reference evidence="2 3" key="1">
    <citation type="submission" date="2021-08" db="EMBL/GenBank/DDBJ databases">
        <authorList>
            <person name="Tuo L."/>
        </authorList>
    </citation>
    <scope>NUCLEOTIDE SEQUENCE [LARGE SCALE GENOMIC DNA]</scope>
    <source>
        <strain evidence="2 3">JCM 31229</strain>
    </source>
</reference>
<comment type="caution">
    <text evidence="2">The sequence shown here is derived from an EMBL/GenBank/DDBJ whole genome shotgun (WGS) entry which is preliminary data.</text>
</comment>
<dbReference type="Proteomes" id="UP000706039">
    <property type="component" value="Unassembled WGS sequence"/>
</dbReference>
<dbReference type="PANTHER" id="PTHR45033:SF3">
    <property type="entry name" value="DEHYDROGENASE, PUTATIVE (AFU_ORTHOLOGUE AFUA_2G13270)-RELATED"/>
    <property type="match status" value="1"/>
</dbReference>
<dbReference type="InterPro" id="IPR020843">
    <property type="entry name" value="ER"/>
</dbReference>
<dbReference type="Gene3D" id="3.40.50.720">
    <property type="entry name" value="NAD(P)-binding Rossmann-like Domain"/>
    <property type="match status" value="1"/>
</dbReference>
<dbReference type="InterPro" id="IPR013149">
    <property type="entry name" value="ADH-like_C"/>
</dbReference>
<gene>
    <name evidence="2" type="ORF">K7G82_25265</name>
</gene>
<organism evidence="2 3">
    <name type="scientific">Sphingomonas colocasiae</name>
    <dbReference type="NCBI Taxonomy" id="1848973"/>
    <lineage>
        <taxon>Bacteria</taxon>
        <taxon>Pseudomonadati</taxon>
        <taxon>Pseudomonadota</taxon>
        <taxon>Alphaproteobacteria</taxon>
        <taxon>Sphingomonadales</taxon>
        <taxon>Sphingomonadaceae</taxon>
        <taxon>Sphingomonas</taxon>
    </lineage>
</organism>
<dbReference type="SUPFAM" id="SSF51735">
    <property type="entry name" value="NAD(P)-binding Rossmann-fold domains"/>
    <property type="match status" value="1"/>
</dbReference>
<accession>A0ABS7PWH4</accession>
<dbReference type="PANTHER" id="PTHR45033">
    <property type="match status" value="1"/>
</dbReference>
<dbReference type="SUPFAM" id="SSF50129">
    <property type="entry name" value="GroES-like"/>
    <property type="match status" value="1"/>
</dbReference>
<proteinExistence type="predicted"/>
<dbReference type="RefSeq" id="WP_222992727.1">
    <property type="nucleotide sequence ID" value="NZ_JAINVV010000012.1"/>
</dbReference>
<sequence>MKALLLREIGVGPAIGDVADPVPGEGEVLVRMVAAALNHRELWIAKGQYPGMVLPATLGADGAGVIAAVGRGVDPARIGERVMLYPGLGWGDDPRFPAPAFGLLGMPGPGTIAEYVSVPAANAVAKPDHLDFAQAAALPLAGITAWRGLVTKAGLLPGERLLICGAGGGVAAQALAFAIAMGAETWVTSGSDETIAWARARGAAGGVNYRTDDWGKALRRQAGGFDVVFDGAPAGGFRDYSRSLAMGARIVLYGSTGGASVPLSAPELFLKNWVVTGTNVGNAAEFETMLDFTARHRLVPEIEKRFAFASAAEALGHLENGHGRGKVVIDIAPDP</sequence>
<evidence type="ECO:0000259" key="1">
    <source>
        <dbReference type="SMART" id="SM00829"/>
    </source>
</evidence>
<dbReference type="InterPro" id="IPR011032">
    <property type="entry name" value="GroES-like_sf"/>
</dbReference>
<keyword evidence="3" id="KW-1185">Reference proteome</keyword>
<dbReference type="SMART" id="SM00829">
    <property type="entry name" value="PKS_ER"/>
    <property type="match status" value="1"/>
</dbReference>
<dbReference type="EMBL" id="JAINVV010000012">
    <property type="protein sequence ID" value="MBY8825636.1"/>
    <property type="molecule type" value="Genomic_DNA"/>
</dbReference>
<feature type="domain" description="Enoyl reductase (ER)" evidence="1">
    <location>
        <begin position="10"/>
        <end position="329"/>
    </location>
</feature>
<protein>
    <submittedName>
        <fullName evidence="2">Zinc-binding dehydrogenase</fullName>
    </submittedName>
</protein>
<dbReference type="InterPro" id="IPR013154">
    <property type="entry name" value="ADH-like_N"/>
</dbReference>
<dbReference type="Gene3D" id="3.90.180.10">
    <property type="entry name" value="Medium-chain alcohol dehydrogenases, catalytic domain"/>
    <property type="match status" value="1"/>
</dbReference>
<dbReference type="InterPro" id="IPR036291">
    <property type="entry name" value="NAD(P)-bd_dom_sf"/>
</dbReference>
<evidence type="ECO:0000313" key="2">
    <source>
        <dbReference type="EMBL" id="MBY8825636.1"/>
    </source>
</evidence>
<dbReference type="InterPro" id="IPR052711">
    <property type="entry name" value="Zinc_ADH-like"/>
</dbReference>
<dbReference type="Pfam" id="PF08240">
    <property type="entry name" value="ADH_N"/>
    <property type="match status" value="1"/>
</dbReference>
<name>A0ABS7PWH4_9SPHN</name>
<evidence type="ECO:0000313" key="3">
    <source>
        <dbReference type="Proteomes" id="UP000706039"/>
    </source>
</evidence>
<dbReference type="Pfam" id="PF00107">
    <property type="entry name" value="ADH_zinc_N"/>
    <property type="match status" value="1"/>
</dbReference>